<gene>
    <name evidence="4" type="ORF">FNJ60_02715</name>
</gene>
<feature type="region of interest" description="Disordered" evidence="2">
    <location>
        <begin position="131"/>
        <end position="165"/>
    </location>
</feature>
<dbReference type="SUPFAM" id="SSF47729">
    <property type="entry name" value="IHF-like DNA-binding proteins"/>
    <property type="match status" value="1"/>
</dbReference>
<comment type="caution">
    <text evidence="4">The sequence shown here is derived from an EMBL/GenBank/DDBJ whole genome shotgun (WGS) entry which is preliminary data.</text>
</comment>
<accession>A0A5D3EFX5</accession>
<dbReference type="GO" id="GO:0003677">
    <property type="term" value="F:DNA binding"/>
    <property type="evidence" value="ECO:0007669"/>
    <property type="project" value="UniProtKB-KW"/>
</dbReference>
<organism evidence="4 5">
    <name type="scientific">Bacteroides pyogenes</name>
    <dbReference type="NCBI Taxonomy" id="310300"/>
    <lineage>
        <taxon>Bacteria</taxon>
        <taxon>Pseudomonadati</taxon>
        <taxon>Bacteroidota</taxon>
        <taxon>Bacteroidia</taxon>
        <taxon>Bacteroidales</taxon>
        <taxon>Bacteroidaceae</taxon>
        <taxon>Bacteroides</taxon>
    </lineage>
</organism>
<dbReference type="InterPro" id="IPR041607">
    <property type="entry name" value="HU-HIG"/>
</dbReference>
<evidence type="ECO:0000256" key="1">
    <source>
        <dbReference type="ARBA" id="ARBA00023125"/>
    </source>
</evidence>
<protein>
    <submittedName>
        <fullName evidence="4">DNA-binding protein</fullName>
    </submittedName>
</protein>
<reference evidence="4 5" key="1">
    <citation type="submission" date="2019-07" db="EMBL/GenBank/DDBJ databases">
        <title>Draft Genome Sequences of Bacteroides pyogenes Strains Isolated from the Uterus Holstein Dairy Cows with Metritis.</title>
        <authorList>
            <person name="Cunha F."/>
            <person name="Galvao K.N."/>
            <person name="Jeon S.J."/>
            <person name="Jeong K.C."/>
        </authorList>
    </citation>
    <scope>NUCLEOTIDE SEQUENCE [LARGE SCALE GENOMIC DNA]</scope>
    <source>
        <strain evidence="4 5">KG-31</strain>
    </source>
</reference>
<dbReference type="EMBL" id="VKLW01000004">
    <property type="protein sequence ID" value="TYK34983.1"/>
    <property type="molecule type" value="Genomic_DNA"/>
</dbReference>
<evidence type="ECO:0000313" key="5">
    <source>
        <dbReference type="Proteomes" id="UP000324383"/>
    </source>
</evidence>
<dbReference type="InterPro" id="IPR005902">
    <property type="entry name" value="HU_DNA-bd_put"/>
</dbReference>
<dbReference type="Pfam" id="PF18291">
    <property type="entry name" value="HU-HIG"/>
    <property type="match status" value="1"/>
</dbReference>
<keyword evidence="1 4" id="KW-0238">DNA-binding</keyword>
<keyword evidence="5" id="KW-1185">Reference proteome</keyword>
<dbReference type="Proteomes" id="UP000324383">
    <property type="component" value="Unassembled WGS sequence"/>
</dbReference>
<dbReference type="InterPro" id="IPR010992">
    <property type="entry name" value="IHF-like_DNA-bd_dom_sf"/>
</dbReference>
<feature type="compositionally biased region" description="Gly residues" evidence="2">
    <location>
        <begin position="143"/>
        <end position="158"/>
    </location>
</feature>
<evidence type="ECO:0000259" key="3">
    <source>
        <dbReference type="Pfam" id="PF18291"/>
    </source>
</evidence>
<dbReference type="AlphaFoldDB" id="A0A5D3EFX5"/>
<dbReference type="RefSeq" id="WP_148730222.1">
    <property type="nucleotide sequence ID" value="NZ_DAIMPP010000134.1"/>
</dbReference>
<dbReference type="Gene3D" id="4.10.520.10">
    <property type="entry name" value="IHF-like DNA-binding proteins"/>
    <property type="match status" value="1"/>
</dbReference>
<evidence type="ECO:0000256" key="2">
    <source>
        <dbReference type="SAM" id="MobiDB-lite"/>
    </source>
</evidence>
<evidence type="ECO:0000313" key="4">
    <source>
        <dbReference type="EMBL" id="TYK34983.1"/>
    </source>
</evidence>
<name>A0A5D3EFX5_9BACE</name>
<proteinExistence type="predicted"/>
<dbReference type="NCBIfam" id="TIGR01201">
    <property type="entry name" value="HU_rel"/>
    <property type="match status" value="1"/>
</dbReference>
<feature type="domain" description="HU" evidence="3">
    <location>
        <begin position="4"/>
        <end position="111"/>
    </location>
</feature>
<sequence>MLFFKKQKSQMKGKPVKYYPQVVTVGKAADTQEVARRIARESTLSPADVHAVVRALPEVMSQIMSEGRSVSLDGLGSFRYAGVVGKTVDSAEEVNADLFTGIRVRFTPARERKDLGTGYTRALVSDISFAEWQGKPSKKKPETGGGTPTPGGGSGGHGEAPDPAG</sequence>